<reference evidence="2 3" key="1">
    <citation type="submission" date="2019-01" db="EMBL/GenBank/DDBJ databases">
        <title>Sequencing of cultivated peanut Arachis hypogaea provides insights into genome evolution and oil improvement.</title>
        <authorList>
            <person name="Chen X."/>
        </authorList>
    </citation>
    <scope>NUCLEOTIDE SEQUENCE [LARGE SCALE GENOMIC DNA]</scope>
    <source>
        <strain evidence="3">cv. Fuhuasheng</strain>
        <tissue evidence="2">Leaves</tissue>
    </source>
</reference>
<organism evidence="2 3">
    <name type="scientific">Arachis hypogaea</name>
    <name type="common">Peanut</name>
    <dbReference type="NCBI Taxonomy" id="3818"/>
    <lineage>
        <taxon>Eukaryota</taxon>
        <taxon>Viridiplantae</taxon>
        <taxon>Streptophyta</taxon>
        <taxon>Embryophyta</taxon>
        <taxon>Tracheophyta</taxon>
        <taxon>Spermatophyta</taxon>
        <taxon>Magnoliopsida</taxon>
        <taxon>eudicotyledons</taxon>
        <taxon>Gunneridae</taxon>
        <taxon>Pentapetalae</taxon>
        <taxon>rosids</taxon>
        <taxon>fabids</taxon>
        <taxon>Fabales</taxon>
        <taxon>Fabaceae</taxon>
        <taxon>Papilionoideae</taxon>
        <taxon>50 kb inversion clade</taxon>
        <taxon>dalbergioids sensu lato</taxon>
        <taxon>Dalbergieae</taxon>
        <taxon>Pterocarpus clade</taxon>
        <taxon>Arachis</taxon>
    </lineage>
</organism>
<keyword evidence="3" id="KW-1185">Reference proteome</keyword>
<evidence type="ECO:0000313" key="3">
    <source>
        <dbReference type="Proteomes" id="UP000289738"/>
    </source>
</evidence>
<accession>A0A444XLR1</accession>
<protein>
    <submittedName>
        <fullName evidence="2">Uncharacterized protein</fullName>
    </submittedName>
</protein>
<name>A0A444XLR1_ARAHY</name>
<proteinExistence type="predicted"/>
<evidence type="ECO:0000256" key="1">
    <source>
        <dbReference type="SAM" id="MobiDB-lite"/>
    </source>
</evidence>
<dbReference type="EMBL" id="SDMP01000019">
    <property type="protein sequence ID" value="RYQ90546.1"/>
    <property type="molecule type" value="Genomic_DNA"/>
</dbReference>
<feature type="compositionally biased region" description="Acidic residues" evidence="1">
    <location>
        <begin position="89"/>
        <end position="98"/>
    </location>
</feature>
<gene>
    <name evidence="2" type="ORF">Ahy_B09g096599</name>
</gene>
<dbReference type="AlphaFoldDB" id="A0A444XLR1"/>
<feature type="region of interest" description="Disordered" evidence="1">
    <location>
        <begin position="78"/>
        <end position="101"/>
    </location>
</feature>
<comment type="caution">
    <text evidence="2">The sequence shown here is derived from an EMBL/GenBank/DDBJ whole genome shotgun (WGS) entry which is preliminary data.</text>
</comment>
<evidence type="ECO:0000313" key="2">
    <source>
        <dbReference type="EMBL" id="RYQ90546.1"/>
    </source>
</evidence>
<dbReference type="Proteomes" id="UP000289738">
    <property type="component" value="Chromosome B09"/>
</dbReference>
<sequence>MMFIEGLDDTAIQWIKQGSQVEDSKPEPDAPTWSPLSERRIVSDRFLRSPVLDSPILPPLKFYTALLTPQNIAFSFGDDTDESTVSLPDDADSSDEELSAPSNLDYLERPISHCYDEDELFGCKLLKPQRSNGVLKKGLANQNLTLQLSNTLGV</sequence>